<evidence type="ECO:0000259" key="1">
    <source>
        <dbReference type="Pfam" id="PF12146"/>
    </source>
</evidence>
<dbReference type="Proteomes" id="UP001202961">
    <property type="component" value="Unassembled WGS sequence"/>
</dbReference>
<dbReference type="InterPro" id="IPR022742">
    <property type="entry name" value="Hydrolase_4"/>
</dbReference>
<evidence type="ECO:0000313" key="2">
    <source>
        <dbReference type="EMBL" id="MCM2373584.1"/>
    </source>
</evidence>
<protein>
    <submittedName>
        <fullName evidence="2">Lysophospholipase</fullName>
    </submittedName>
</protein>
<keyword evidence="3" id="KW-1185">Reference proteome</keyword>
<sequence>MPILPDDTLVTPDERTLHCRHSGAVDADSVVVIVHGLGEHSGWYAELADQLSAVGMASLAYDQHGHGKSPGRRGDAPTLQTLVDDIGVAVASAQENWPEAEVVLLGHSMGGHLVLRYLMQQSGTTVRHAIVTNPMILPKNPPTKPQAFAAWLTSKVIPRVRFSADIEPTELTTDTEMLRELANDPLTHEQLSIGIGGALMSSGHELRERASEISQETLFLLGGQDTLCDEDSTQRMIEAMPSATRVVFEDAKHSLLIEEQRELVYEAMLDWFRQTNLPTKKKLTNVVNAE</sequence>
<organism evidence="2 3">
    <name type="scientific">Aporhodopirellula aestuarii</name>
    <dbReference type="NCBI Taxonomy" id="2950107"/>
    <lineage>
        <taxon>Bacteria</taxon>
        <taxon>Pseudomonadati</taxon>
        <taxon>Planctomycetota</taxon>
        <taxon>Planctomycetia</taxon>
        <taxon>Pirellulales</taxon>
        <taxon>Pirellulaceae</taxon>
        <taxon>Aporhodopirellula</taxon>
    </lineage>
</organism>
<dbReference type="SUPFAM" id="SSF53474">
    <property type="entry name" value="alpha/beta-Hydrolases"/>
    <property type="match status" value="1"/>
</dbReference>
<dbReference type="Gene3D" id="3.40.50.1820">
    <property type="entry name" value="alpha/beta hydrolase"/>
    <property type="match status" value="1"/>
</dbReference>
<dbReference type="RefSeq" id="WP_250931337.1">
    <property type="nucleotide sequence ID" value="NZ_JAMQBK010000062.1"/>
</dbReference>
<gene>
    <name evidence="2" type="ORF">NB063_23475</name>
</gene>
<evidence type="ECO:0000313" key="3">
    <source>
        <dbReference type="Proteomes" id="UP001202961"/>
    </source>
</evidence>
<dbReference type="InterPro" id="IPR051044">
    <property type="entry name" value="MAG_DAG_Lipase"/>
</dbReference>
<feature type="domain" description="Serine aminopeptidase S33" evidence="1">
    <location>
        <begin position="27"/>
        <end position="259"/>
    </location>
</feature>
<name>A0ABT0UA69_9BACT</name>
<dbReference type="InterPro" id="IPR029058">
    <property type="entry name" value="AB_hydrolase_fold"/>
</dbReference>
<dbReference type="EMBL" id="JAMQBK010000062">
    <property type="protein sequence ID" value="MCM2373584.1"/>
    <property type="molecule type" value="Genomic_DNA"/>
</dbReference>
<comment type="caution">
    <text evidence="2">The sequence shown here is derived from an EMBL/GenBank/DDBJ whole genome shotgun (WGS) entry which is preliminary data.</text>
</comment>
<reference evidence="2 3" key="1">
    <citation type="journal article" date="2022" name="Syst. Appl. Microbiol.">
        <title>Rhodopirellula aestuarii sp. nov., a novel member of the genus Rhodopirellula isolated from brackish sediments collected in the Tagus River estuary, Portugal.</title>
        <authorList>
            <person name="Vitorino I.R."/>
            <person name="Klimek D."/>
            <person name="Calusinska M."/>
            <person name="Lobo-da-Cunha A."/>
            <person name="Vasconcelos V."/>
            <person name="Lage O.M."/>
        </authorList>
    </citation>
    <scope>NUCLEOTIDE SEQUENCE [LARGE SCALE GENOMIC DNA]</scope>
    <source>
        <strain evidence="2 3">ICT_H3.1</strain>
    </source>
</reference>
<proteinExistence type="predicted"/>
<dbReference type="PANTHER" id="PTHR11614">
    <property type="entry name" value="PHOSPHOLIPASE-RELATED"/>
    <property type="match status" value="1"/>
</dbReference>
<dbReference type="Pfam" id="PF12146">
    <property type="entry name" value="Hydrolase_4"/>
    <property type="match status" value="1"/>
</dbReference>
<accession>A0ABT0UA69</accession>